<sequence>MHDKQDGRGAALTALLSRLSDGLARAGLNKTQLAARAGLGRTTVSEAFRGGGSAQTVAALARALKLPVDELLELQRAAAKEPGTITVHVVGPGRPIGQWEPHELEVHPAGPAKAASSAEALAMRVLPKYVPRAHDQVLADAVRDADAGRSRIVVLVGTSSTGKTRACWEAVQDLAKAGWRLWHPFDPTRAEAALEELHRVGPRTVVWLNEAQHYLGDPTHGERIAAAVHQLLLDEERRPVLVLGTLWPEYAHRYTALPTPGGPDPYSRVRELLAGHTTAVPDAFDANALAEAAALAGQGDRLLADALTRARDSGRITQDLAGVPELLRRYEQATPPARALLEAAMDARRLGVGLHLPQAFLTDAASDYLTDTDYDQLTDDWAERAFAELAELVHGKQAPLRRTTPRAPRRPPAPTATAGHPAPALAGPVFRLADYLEQHGRTTRRHLCPPASFWHAAHTHLTHPEDLKSLADEAGSRHRQQWAHLLLHRAADQGHTGALGRLAAMREEAGDRGGAEALLRQAADHGNTGALFDLARLREEAGDREGAEALARQAADQGHTDALFRLAELREEAGDREGAEALLRQAADHGNTGALFDLARLREEAGDREGAEALARQAVDHGLSLALAYLAKLPEISNRLWPYGLDPDGTPTLPWHG</sequence>
<feature type="compositionally biased region" description="Low complexity" evidence="1">
    <location>
        <begin position="415"/>
        <end position="424"/>
    </location>
</feature>
<dbReference type="Pfam" id="PF01381">
    <property type="entry name" value="HTH_3"/>
    <property type="match status" value="1"/>
</dbReference>
<protein>
    <recommendedName>
        <fullName evidence="2">HTH cro/C1-type domain-containing protein</fullName>
    </recommendedName>
</protein>
<reference evidence="3 4" key="1">
    <citation type="submission" date="2015-10" db="EMBL/GenBank/DDBJ databases">
        <title>Draft genome sequence of Streptomyces canus DSM 40017, type strain for the species Streptomyces canus.</title>
        <authorList>
            <person name="Ruckert C."/>
            <person name="Winkler A."/>
            <person name="Kalinowski J."/>
            <person name="Kampfer P."/>
            <person name="Glaeser S."/>
        </authorList>
    </citation>
    <scope>NUCLEOTIDE SEQUENCE [LARGE SCALE GENOMIC DNA]</scope>
    <source>
        <strain evidence="3 4">DSM 40017</strain>
    </source>
</reference>
<dbReference type="Gene3D" id="1.10.260.40">
    <property type="entry name" value="lambda repressor-like DNA-binding domains"/>
    <property type="match status" value="1"/>
</dbReference>
<evidence type="ECO:0000259" key="2">
    <source>
        <dbReference type="PROSITE" id="PS50943"/>
    </source>
</evidence>
<evidence type="ECO:0000256" key="1">
    <source>
        <dbReference type="SAM" id="MobiDB-lite"/>
    </source>
</evidence>
<dbReference type="GO" id="GO:0003677">
    <property type="term" value="F:DNA binding"/>
    <property type="evidence" value="ECO:0007669"/>
    <property type="project" value="InterPro"/>
</dbReference>
<dbReference type="PROSITE" id="PS50943">
    <property type="entry name" value="HTH_CROC1"/>
    <property type="match status" value="1"/>
</dbReference>
<comment type="caution">
    <text evidence="3">The sequence shown here is derived from an EMBL/GenBank/DDBJ whole genome shotgun (WGS) entry which is preliminary data.</text>
</comment>
<dbReference type="AlphaFoldDB" id="A0A101RKK5"/>
<dbReference type="Proteomes" id="UP000053669">
    <property type="component" value="Unassembled WGS sequence"/>
</dbReference>
<organism evidence="3 4">
    <name type="scientific">Streptomyces canus</name>
    <dbReference type="NCBI Taxonomy" id="58343"/>
    <lineage>
        <taxon>Bacteria</taxon>
        <taxon>Bacillati</taxon>
        <taxon>Actinomycetota</taxon>
        <taxon>Actinomycetes</taxon>
        <taxon>Kitasatosporales</taxon>
        <taxon>Streptomycetaceae</taxon>
        <taxon>Streptomyces</taxon>
        <taxon>Streptomyces aurantiacus group</taxon>
    </lineage>
</organism>
<dbReference type="CDD" id="cd00093">
    <property type="entry name" value="HTH_XRE"/>
    <property type="match status" value="1"/>
</dbReference>
<dbReference type="Gene3D" id="1.25.40.10">
    <property type="entry name" value="Tetratricopeptide repeat domain"/>
    <property type="match status" value="1"/>
</dbReference>
<accession>A0A101RKK5</accession>
<feature type="region of interest" description="Disordered" evidence="1">
    <location>
        <begin position="396"/>
        <end position="424"/>
    </location>
</feature>
<feature type="domain" description="HTH cro/C1-type" evidence="2">
    <location>
        <begin position="25"/>
        <end position="71"/>
    </location>
</feature>
<dbReference type="EMBL" id="LMWU01000077">
    <property type="protein sequence ID" value="KUN57221.1"/>
    <property type="molecule type" value="Genomic_DNA"/>
</dbReference>
<evidence type="ECO:0000313" key="3">
    <source>
        <dbReference type="EMBL" id="KUN57221.1"/>
    </source>
</evidence>
<dbReference type="SUPFAM" id="SSF81901">
    <property type="entry name" value="HCP-like"/>
    <property type="match status" value="1"/>
</dbReference>
<gene>
    <name evidence="3" type="ORF">AQJ46_48325</name>
</gene>
<dbReference type="SMART" id="SM00530">
    <property type="entry name" value="HTH_XRE"/>
    <property type="match status" value="1"/>
</dbReference>
<dbReference type="STRING" id="58343.AQJ46_48325"/>
<dbReference type="InterPro" id="IPR011990">
    <property type="entry name" value="TPR-like_helical_dom_sf"/>
</dbReference>
<proteinExistence type="predicted"/>
<name>A0A101RKK5_9ACTN</name>
<dbReference type="InterPro" id="IPR010982">
    <property type="entry name" value="Lambda_DNA-bd_dom_sf"/>
</dbReference>
<evidence type="ECO:0000313" key="4">
    <source>
        <dbReference type="Proteomes" id="UP000053669"/>
    </source>
</evidence>
<dbReference type="InterPro" id="IPR001387">
    <property type="entry name" value="Cro/C1-type_HTH"/>
</dbReference>
<dbReference type="SUPFAM" id="SSF47413">
    <property type="entry name" value="lambda repressor-like DNA-binding domains"/>
    <property type="match status" value="1"/>
</dbReference>